<proteinExistence type="predicted"/>
<dbReference type="NCBIfam" id="NF006301">
    <property type="entry name" value="PRK08487.1-4"/>
    <property type="match status" value="1"/>
</dbReference>
<dbReference type="Proteomes" id="UP001173801">
    <property type="component" value="Unassembled WGS sequence"/>
</dbReference>
<keyword evidence="2" id="KW-0548">Nucleotidyltransferase</keyword>
<dbReference type="NCBIfam" id="TIGR01128">
    <property type="entry name" value="holA"/>
    <property type="match status" value="1"/>
</dbReference>
<dbReference type="EMBL" id="JANURM010000019">
    <property type="protein sequence ID" value="MDL0089732.1"/>
    <property type="molecule type" value="Genomic_DNA"/>
</dbReference>
<evidence type="ECO:0000256" key="3">
    <source>
        <dbReference type="ARBA" id="ARBA00022705"/>
    </source>
</evidence>
<evidence type="ECO:0000256" key="4">
    <source>
        <dbReference type="ARBA" id="ARBA00022932"/>
    </source>
</evidence>
<keyword evidence="6" id="KW-1185">Reference proteome</keyword>
<protein>
    <submittedName>
        <fullName evidence="5">DNA polymerase III subunit delta</fullName>
    </submittedName>
</protein>
<dbReference type="PANTHER" id="PTHR34388">
    <property type="entry name" value="DNA POLYMERASE III SUBUNIT DELTA"/>
    <property type="match status" value="1"/>
</dbReference>
<dbReference type="PANTHER" id="PTHR34388:SF1">
    <property type="entry name" value="DNA POLYMERASE III SUBUNIT DELTA"/>
    <property type="match status" value="1"/>
</dbReference>
<evidence type="ECO:0000256" key="1">
    <source>
        <dbReference type="ARBA" id="ARBA00022679"/>
    </source>
</evidence>
<accession>A0ABT7HSM1</accession>
<dbReference type="InterPro" id="IPR005790">
    <property type="entry name" value="DNA_polIII_delta"/>
</dbReference>
<dbReference type="Gene3D" id="3.40.50.300">
    <property type="entry name" value="P-loop containing nucleotide triphosphate hydrolases"/>
    <property type="match status" value="1"/>
</dbReference>
<evidence type="ECO:0000256" key="2">
    <source>
        <dbReference type="ARBA" id="ARBA00022695"/>
    </source>
</evidence>
<dbReference type="InterPro" id="IPR027417">
    <property type="entry name" value="P-loop_NTPase"/>
</dbReference>
<reference evidence="5" key="1">
    <citation type="submission" date="2022-08" db="EMBL/GenBank/DDBJ databases">
        <authorList>
            <person name="Wang H."/>
        </authorList>
    </citation>
    <scope>NUCLEOTIDE SEQUENCE</scope>
    <source>
        <strain evidence="5">PS10</strain>
    </source>
</reference>
<dbReference type="RefSeq" id="WP_284938467.1">
    <property type="nucleotide sequence ID" value="NZ_JANURM010000019.1"/>
</dbReference>
<keyword evidence="1" id="KW-0808">Transferase</keyword>
<name>A0ABT7HSM1_9BACT</name>
<organism evidence="5 6">
    <name type="scientific">Campylobacter gastrosuis</name>
    <dbReference type="NCBI Taxonomy" id="2974576"/>
    <lineage>
        <taxon>Bacteria</taxon>
        <taxon>Pseudomonadati</taxon>
        <taxon>Campylobacterota</taxon>
        <taxon>Epsilonproteobacteria</taxon>
        <taxon>Campylobacterales</taxon>
        <taxon>Campylobacteraceae</taxon>
        <taxon>Campylobacter</taxon>
    </lineage>
</organism>
<keyword evidence="4" id="KW-0239">DNA-directed DNA polymerase</keyword>
<gene>
    <name evidence="5" type="ORF">NYG85_10205</name>
</gene>
<evidence type="ECO:0000313" key="5">
    <source>
        <dbReference type="EMBL" id="MDL0089732.1"/>
    </source>
</evidence>
<reference evidence="5" key="2">
    <citation type="journal article" date="2023" name="Microorganisms">
        <title>Isolation and Genomic Characteristics of Cat-Borne Campylobacter felis sp. nov. and Sheep-Borne Campylobacter ovis sp. nov.</title>
        <authorList>
            <person name="Wang H."/>
            <person name="Li Y."/>
            <person name="Gu Y."/>
            <person name="Zhou G."/>
            <person name="Chen X."/>
            <person name="Zhang X."/>
            <person name="Shao Z."/>
            <person name="Zhang J."/>
            <person name="Zhang M."/>
        </authorList>
    </citation>
    <scope>NUCLEOTIDE SEQUENCE</scope>
    <source>
        <strain evidence="5">PS10</strain>
    </source>
</reference>
<keyword evidence="3" id="KW-0235">DNA replication</keyword>
<sequence>MYRRELEGLLSTQNLPNHFLLFGADEYQIELFAKEILAIYSTQDANLMSLYFDEYDYDLAISHLSEPSLFGDKNVLHVKSDKKIATKELKEIILALKKNPNNKFLFEFYESDMRILTETSRAFGVNFARFFKPSSPDEAVMLLARSAAKIGLNITKNALYEIYFIHNENLYLAASELTKLATLNTHIEQDLVRRLVFGVSGISFDDFFNKFMSLKEIKNDFLMIEQEQNFSEILFINSLYKAFFRLFKLHAFIKINGRFDIKDALGYAPPPNIANTLKQQSLAINLRGYEEIFRLLNLAEIELKTDAKMDKTAFMLSLLINLRNLISTANFK</sequence>
<comment type="caution">
    <text evidence="5">The sequence shown here is derived from an EMBL/GenBank/DDBJ whole genome shotgun (WGS) entry which is preliminary data.</text>
</comment>
<dbReference type="SUPFAM" id="SSF52540">
    <property type="entry name" value="P-loop containing nucleoside triphosphate hydrolases"/>
    <property type="match status" value="1"/>
</dbReference>
<evidence type="ECO:0000313" key="6">
    <source>
        <dbReference type="Proteomes" id="UP001173801"/>
    </source>
</evidence>